<evidence type="ECO:0000256" key="2">
    <source>
        <dbReference type="ARBA" id="ARBA00022448"/>
    </source>
</evidence>
<feature type="transmembrane region" description="Helical" evidence="6">
    <location>
        <begin position="7"/>
        <end position="30"/>
    </location>
</feature>
<dbReference type="EMBL" id="UHJJ01000011">
    <property type="protein sequence ID" value="SUQ15237.1"/>
    <property type="molecule type" value="Genomic_DNA"/>
</dbReference>
<gene>
    <name evidence="8" type="ORF">SAMN05216529_11121</name>
</gene>
<name>A0A315ZSF5_9FIRM</name>
<evidence type="ECO:0000256" key="1">
    <source>
        <dbReference type="ARBA" id="ARBA00004651"/>
    </source>
</evidence>
<evidence type="ECO:0000313" key="9">
    <source>
        <dbReference type="Proteomes" id="UP000254051"/>
    </source>
</evidence>
<dbReference type="InterPro" id="IPR050327">
    <property type="entry name" value="Proton-linked_MCT"/>
</dbReference>
<dbReference type="SUPFAM" id="SSF103473">
    <property type="entry name" value="MFS general substrate transporter"/>
    <property type="match status" value="1"/>
</dbReference>
<proteinExistence type="predicted"/>
<dbReference type="PROSITE" id="PS50850">
    <property type="entry name" value="MFS"/>
    <property type="match status" value="1"/>
</dbReference>
<dbReference type="Proteomes" id="UP000254051">
    <property type="component" value="Unassembled WGS sequence"/>
</dbReference>
<dbReference type="GO" id="GO:0022857">
    <property type="term" value="F:transmembrane transporter activity"/>
    <property type="evidence" value="ECO:0007669"/>
    <property type="project" value="InterPro"/>
</dbReference>
<feature type="transmembrane region" description="Helical" evidence="6">
    <location>
        <begin position="372"/>
        <end position="390"/>
    </location>
</feature>
<keyword evidence="4 6" id="KW-1133">Transmembrane helix</keyword>
<feature type="domain" description="Major facilitator superfamily (MFS) profile" evidence="7">
    <location>
        <begin position="6"/>
        <end position="396"/>
    </location>
</feature>
<evidence type="ECO:0000256" key="4">
    <source>
        <dbReference type="ARBA" id="ARBA00022989"/>
    </source>
</evidence>
<keyword evidence="9" id="KW-1185">Reference proteome</keyword>
<feature type="transmembrane region" description="Helical" evidence="6">
    <location>
        <begin position="220"/>
        <end position="242"/>
    </location>
</feature>
<evidence type="ECO:0000256" key="3">
    <source>
        <dbReference type="ARBA" id="ARBA00022692"/>
    </source>
</evidence>
<feature type="transmembrane region" description="Helical" evidence="6">
    <location>
        <begin position="133"/>
        <end position="153"/>
    </location>
</feature>
<feature type="transmembrane region" description="Helical" evidence="6">
    <location>
        <begin position="99"/>
        <end position="121"/>
    </location>
</feature>
<keyword evidence="2" id="KW-0813">Transport</keyword>
<dbReference type="InterPro" id="IPR011701">
    <property type="entry name" value="MFS"/>
</dbReference>
<keyword evidence="3 6" id="KW-0812">Transmembrane</keyword>
<reference evidence="9" key="1">
    <citation type="submission" date="2017-07" db="EMBL/GenBank/DDBJ databases">
        <authorList>
            <person name="Varghese N."/>
            <person name="Submissions S."/>
        </authorList>
    </citation>
    <scope>NUCLEOTIDE SEQUENCE [LARGE SCALE GENOMIC DNA]</scope>
    <source>
        <strain evidence="9">NLAE-zl-C134</strain>
    </source>
</reference>
<evidence type="ECO:0000256" key="5">
    <source>
        <dbReference type="ARBA" id="ARBA00023136"/>
    </source>
</evidence>
<dbReference type="RefSeq" id="WP_109712884.1">
    <property type="nucleotide sequence ID" value="NZ_QGDS01000011.1"/>
</dbReference>
<evidence type="ECO:0000259" key="7">
    <source>
        <dbReference type="PROSITE" id="PS50850"/>
    </source>
</evidence>
<feature type="transmembrane region" description="Helical" evidence="6">
    <location>
        <begin position="165"/>
        <end position="183"/>
    </location>
</feature>
<dbReference type="InterPro" id="IPR036259">
    <property type="entry name" value="MFS_trans_sf"/>
</dbReference>
<dbReference type="PANTHER" id="PTHR11360">
    <property type="entry name" value="MONOCARBOXYLATE TRANSPORTER"/>
    <property type="match status" value="1"/>
</dbReference>
<dbReference type="PANTHER" id="PTHR11360:SF304">
    <property type="entry name" value="MFS DOMAIN-CONTAINING PROTEIN"/>
    <property type="match status" value="1"/>
</dbReference>
<dbReference type="CDD" id="cd17353">
    <property type="entry name" value="MFS_OFA_like"/>
    <property type="match status" value="1"/>
</dbReference>
<comment type="subcellular location">
    <subcellularLocation>
        <location evidence="1">Cell membrane</location>
        <topology evidence="1">Multi-pass membrane protein</topology>
    </subcellularLocation>
</comment>
<dbReference type="OrthoDB" id="9793415at2"/>
<dbReference type="InterPro" id="IPR005829">
    <property type="entry name" value="Sugar_transporter_CS"/>
</dbReference>
<dbReference type="GO" id="GO:0005886">
    <property type="term" value="C:plasma membrane"/>
    <property type="evidence" value="ECO:0007669"/>
    <property type="project" value="UniProtKB-SubCell"/>
</dbReference>
<dbReference type="Gene3D" id="1.20.1250.20">
    <property type="entry name" value="MFS general substrate transporter like domains"/>
    <property type="match status" value="2"/>
</dbReference>
<dbReference type="Pfam" id="PF07690">
    <property type="entry name" value="MFS_1"/>
    <property type="match status" value="1"/>
</dbReference>
<accession>A0A315ZSF5</accession>
<protein>
    <submittedName>
        <fullName evidence="8">MFS transporter, OFA family, oxalate/formate antiporter</fullName>
    </submittedName>
</protein>
<dbReference type="PROSITE" id="PS00216">
    <property type="entry name" value="SUGAR_TRANSPORT_1"/>
    <property type="match status" value="1"/>
</dbReference>
<feature type="transmembrane region" description="Helical" evidence="6">
    <location>
        <begin position="285"/>
        <end position="301"/>
    </location>
</feature>
<dbReference type="InterPro" id="IPR020846">
    <property type="entry name" value="MFS_dom"/>
</dbReference>
<feature type="transmembrane region" description="Helical" evidence="6">
    <location>
        <begin position="42"/>
        <end position="62"/>
    </location>
</feature>
<dbReference type="AlphaFoldDB" id="A0A315ZSF5"/>
<feature type="transmembrane region" description="Helical" evidence="6">
    <location>
        <begin position="74"/>
        <end position="93"/>
    </location>
</feature>
<organism evidence="8 9">
    <name type="scientific">Faecalicatena contorta</name>
    <dbReference type="NCBI Taxonomy" id="39482"/>
    <lineage>
        <taxon>Bacteria</taxon>
        <taxon>Bacillati</taxon>
        <taxon>Bacillota</taxon>
        <taxon>Clostridia</taxon>
        <taxon>Lachnospirales</taxon>
        <taxon>Lachnospiraceae</taxon>
        <taxon>Faecalicatena</taxon>
    </lineage>
</organism>
<feature type="transmembrane region" description="Helical" evidence="6">
    <location>
        <begin position="341"/>
        <end position="360"/>
    </location>
</feature>
<sequence length="396" mass="42063">MKSVKNRYGVLVFGMLIQLCAGIIYMWSVFKGPVAEYLAWDPAKAALTSSIMLSVFVLGIIIGGKAQDKVGPKIVTVAGSVLLSLGMILTSFVTQESPWLVYITYGVVGGFGVGTVYTATVSVIQKWFPDKRGFATGFMVAAFGFSLVIFAPTTSSMLANSGVPFTFRTYGIIFLVLCVLCALRIDNPPIGYVPPGFVAAKVQATKRQYKTSEMLKTGQFYLIALSLFCILPAYFILNPLFITLGAERGLSSQLAVLGVMITGIASAAGRLLTSWISDLIGRKRAVCGIILITIASILTMIIAQGVLFLICIAAIAFGFGGAAGVYPAITADNFGTKHIGLNYGCVMVGFGTSALVFPVISNQLIKNGVYTASFVLAAVTCVIALILVLLQKDPKK</sequence>
<evidence type="ECO:0000256" key="6">
    <source>
        <dbReference type="SAM" id="Phobius"/>
    </source>
</evidence>
<evidence type="ECO:0000313" key="8">
    <source>
        <dbReference type="EMBL" id="SUQ15237.1"/>
    </source>
</evidence>
<keyword evidence="5 6" id="KW-0472">Membrane</keyword>
<feature type="transmembrane region" description="Helical" evidence="6">
    <location>
        <begin position="254"/>
        <end position="273"/>
    </location>
</feature>